<feature type="region of interest" description="Disordered" evidence="1">
    <location>
        <begin position="288"/>
        <end position="334"/>
    </location>
</feature>
<feature type="non-terminal residue" evidence="2">
    <location>
        <position position="1"/>
    </location>
</feature>
<feature type="compositionally biased region" description="Polar residues" evidence="1">
    <location>
        <begin position="313"/>
        <end position="328"/>
    </location>
</feature>
<keyword evidence="3" id="KW-1185">Reference proteome</keyword>
<proteinExistence type="predicted"/>
<dbReference type="Proteomes" id="UP000479000">
    <property type="component" value="Unassembled WGS sequence"/>
</dbReference>
<reference evidence="2 3" key="1">
    <citation type="submission" date="2020-02" db="EMBL/GenBank/DDBJ databases">
        <authorList>
            <person name="Ferguson B K."/>
        </authorList>
    </citation>
    <scope>NUCLEOTIDE SEQUENCE [LARGE SCALE GENOMIC DNA]</scope>
</reference>
<name>A0A6H5HHG2_9HEMI</name>
<sequence>HSSTLFYKRSTLGSDRPFRLPGRSIPRDATVQQLPCSDDFTVWWIGSLGSAFGISPAVGSETPMEDRQCFHPSAGYNDWIQFVFLLICPNRFAPWKIGVTRRTTTLQGGKNKSKPSRGVSFLQRWSNKPRRRSQGKVLCPFRTNKDLYSAFLGRLRLFQLHHTPHLAVNRTTRIARQYRFPQFDGQQSQLNRSVRQIPREKFIPALCFTSDFLEIAKVSRAEPFSSMATGEQSDFPKKRQFRSSDDHRFPCQVARYPHEYEEVRWICGSLQFLPSGDEIGGCRREEMGIGDEKSTDNGNDSSPFDQRQVPRLNLSQSPLKNRFSLSDLTRTKKR</sequence>
<organism evidence="2 3">
    <name type="scientific">Nesidiocoris tenuis</name>
    <dbReference type="NCBI Taxonomy" id="355587"/>
    <lineage>
        <taxon>Eukaryota</taxon>
        <taxon>Metazoa</taxon>
        <taxon>Ecdysozoa</taxon>
        <taxon>Arthropoda</taxon>
        <taxon>Hexapoda</taxon>
        <taxon>Insecta</taxon>
        <taxon>Pterygota</taxon>
        <taxon>Neoptera</taxon>
        <taxon>Paraneoptera</taxon>
        <taxon>Hemiptera</taxon>
        <taxon>Heteroptera</taxon>
        <taxon>Panheteroptera</taxon>
        <taxon>Cimicomorpha</taxon>
        <taxon>Miridae</taxon>
        <taxon>Dicyphina</taxon>
        <taxon>Nesidiocoris</taxon>
    </lineage>
</organism>
<dbReference type="EMBL" id="CADCXU010029712">
    <property type="protein sequence ID" value="CAB0015888.1"/>
    <property type="molecule type" value="Genomic_DNA"/>
</dbReference>
<accession>A0A6H5HHG2</accession>
<gene>
    <name evidence="2" type="ORF">NTEN_LOCUS20228</name>
</gene>
<evidence type="ECO:0000256" key="1">
    <source>
        <dbReference type="SAM" id="MobiDB-lite"/>
    </source>
</evidence>
<evidence type="ECO:0000313" key="3">
    <source>
        <dbReference type="Proteomes" id="UP000479000"/>
    </source>
</evidence>
<protein>
    <submittedName>
        <fullName evidence="2">Uncharacterized protein</fullName>
    </submittedName>
</protein>
<feature type="compositionally biased region" description="Polar residues" evidence="1">
    <location>
        <begin position="296"/>
        <end position="305"/>
    </location>
</feature>
<evidence type="ECO:0000313" key="2">
    <source>
        <dbReference type="EMBL" id="CAB0015888.1"/>
    </source>
</evidence>
<dbReference type="AlphaFoldDB" id="A0A6H5HHG2"/>